<evidence type="ECO:0000259" key="1">
    <source>
        <dbReference type="Pfam" id="PF01935"/>
    </source>
</evidence>
<comment type="caution">
    <text evidence="2">The sequence shown here is derived from an EMBL/GenBank/DDBJ whole genome shotgun (WGS) entry which is preliminary data.</text>
</comment>
<dbReference type="EMBL" id="LAZR01002266">
    <property type="protein sequence ID" value="KKN32223.1"/>
    <property type="molecule type" value="Genomic_DNA"/>
</dbReference>
<sequence length="357" mass="40299">KMKFEKEDLDDKIYSSERKQIHDNFEKLVKIGGGFIVVAPDNDFSILKYGAGNFTPLIIDFDDLSFSDMIDLLPGISEPQRRTLQVAWKSWRKNTTPRNPLDLIDLLTTGFEKVQLKVKEQIGEGGRAVSKTSARIIGLRLRNFFEEIPIFFIPDVTPPPISLEELIGRRTPRNIKDQTGRITVLDFQSIPKEILQISTSIILKKILSSAKEKKIRSCFIVVEEGHNFAPARQNISSKRIISQIASEGRKFGVGLAIISQRPSRLDPDVVSQCNTFIILRIKNPDDQNFIKKVGEYLSSQDLDELPGVSVGEALIFGRAIFTPMLTKIGPRHLVHGGKTPDVISIWRKHPIKEKDDT</sequence>
<dbReference type="Gene3D" id="3.40.50.300">
    <property type="entry name" value="P-loop containing nucleotide triphosphate hydrolases"/>
    <property type="match status" value="1"/>
</dbReference>
<feature type="domain" description="Helicase HerA central" evidence="1">
    <location>
        <begin position="28"/>
        <end position="206"/>
    </location>
</feature>
<proteinExistence type="predicted"/>
<dbReference type="AlphaFoldDB" id="A0A0F9SSN0"/>
<dbReference type="InterPro" id="IPR002789">
    <property type="entry name" value="HerA_central"/>
</dbReference>
<protein>
    <recommendedName>
        <fullName evidence="1">Helicase HerA central domain-containing protein</fullName>
    </recommendedName>
</protein>
<dbReference type="InterPro" id="IPR008571">
    <property type="entry name" value="HerA-like"/>
</dbReference>
<dbReference type="SUPFAM" id="SSF52540">
    <property type="entry name" value="P-loop containing nucleoside triphosphate hydrolases"/>
    <property type="match status" value="1"/>
</dbReference>
<name>A0A0F9SSN0_9ZZZZ</name>
<accession>A0A0F9SSN0</accession>
<dbReference type="PANTHER" id="PTHR42957:SF1">
    <property type="entry name" value="HELICASE MJ1565-RELATED"/>
    <property type="match status" value="1"/>
</dbReference>
<gene>
    <name evidence="2" type="ORF">LCGC14_0815970</name>
</gene>
<dbReference type="InterPro" id="IPR027417">
    <property type="entry name" value="P-loop_NTPase"/>
</dbReference>
<dbReference type="Pfam" id="PF01935">
    <property type="entry name" value="DUF87"/>
    <property type="match status" value="1"/>
</dbReference>
<dbReference type="PANTHER" id="PTHR42957">
    <property type="entry name" value="HELICASE MJ1565-RELATED"/>
    <property type="match status" value="1"/>
</dbReference>
<evidence type="ECO:0000313" key="2">
    <source>
        <dbReference type="EMBL" id="KKN32223.1"/>
    </source>
</evidence>
<reference evidence="2" key="1">
    <citation type="journal article" date="2015" name="Nature">
        <title>Complex archaea that bridge the gap between prokaryotes and eukaryotes.</title>
        <authorList>
            <person name="Spang A."/>
            <person name="Saw J.H."/>
            <person name="Jorgensen S.L."/>
            <person name="Zaremba-Niedzwiedzka K."/>
            <person name="Martijn J."/>
            <person name="Lind A.E."/>
            <person name="van Eijk R."/>
            <person name="Schleper C."/>
            <person name="Guy L."/>
            <person name="Ettema T.J."/>
        </authorList>
    </citation>
    <scope>NUCLEOTIDE SEQUENCE</scope>
</reference>
<organism evidence="2">
    <name type="scientific">marine sediment metagenome</name>
    <dbReference type="NCBI Taxonomy" id="412755"/>
    <lineage>
        <taxon>unclassified sequences</taxon>
        <taxon>metagenomes</taxon>
        <taxon>ecological metagenomes</taxon>
    </lineage>
</organism>
<feature type="non-terminal residue" evidence="2">
    <location>
        <position position="1"/>
    </location>
</feature>